<comment type="subunit">
    <text evidence="3">Binds to multiple calmodulin (CaM) in the presence of Ca(2+) and CaM-like proteins.</text>
</comment>
<feature type="region of interest" description="Disordered" evidence="5">
    <location>
        <begin position="337"/>
        <end position="368"/>
    </location>
</feature>
<protein>
    <recommendedName>
        <fullName evidence="6">DUF4005 domain-containing protein</fullName>
    </recommendedName>
</protein>
<dbReference type="SUPFAM" id="SSF52540">
    <property type="entry name" value="P-loop containing nucleoside triphosphate hydrolases"/>
    <property type="match status" value="1"/>
</dbReference>
<feature type="compositionally biased region" description="Basic and acidic residues" evidence="5">
    <location>
        <begin position="526"/>
        <end position="546"/>
    </location>
</feature>
<gene>
    <name evidence="7" type="ORF">CDL12_23145</name>
</gene>
<dbReference type="Pfam" id="PF13178">
    <property type="entry name" value="DUF4005"/>
    <property type="match status" value="1"/>
</dbReference>
<dbReference type="AlphaFoldDB" id="A0A2G9GGK4"/>
<evidence type="ECO:0000259" key="6">
    <source>
        <dbReference type="Pfam" id="PF13178"/>
    </source>
</evidence>
<dbReference type="InterPro" id="IPR025064">
    <property type="entry name" value="DUF4005"/>
</dbReference>
<feature type="compositionally biased region" description="Polar residues" evidence="5">
    <location>
        <begin position="547"/>
        <end position="562"/>
    </location>
</feature>
<dbReference type="PANTHER" id="PTHR32295">
    <property type="entry name" value="IQ-DOMAIN 5-RELATED"/>
    <property type="match status" value="1"/>
</dbReference>
<dbReference type="PROSITE" id="PS50096">
    <property type="entry name" value="IQ"/>
    <property type="match status" value="2"/>
</dbReference>
<feature type="compositionally biased region" description="Low complexity" evidence="5">
    <location>
        <begin position="588"/>
        <end position="599"/>
    </location>
</feature>
<dbReference type="EMBL" id="NKXS01005201">
    <property type="protein sequence ID" value="PIN04322.1"/>
    <property type="molecule type" value="Genomic_DNA"/>
</dbReference>
<feature type="compositionally biased region" description="Basic and acidic residues" evidence="5">
    <location>
        <begin position="337"/>
        <end position="365"/>
    </location>
</feature>
<feature type="region of interest" description="Disordered" evidence="5">
    <location>
        <begin position="266"/>
        <end position="291"/>
    </location>
</feature>
<evidence type="ECO:0000256" key="2">
    <source>
        <dbReference type="ARBA" id="ARBA00024341"/>
    </source>
</evidence>
<sequence>MGKSTASCFKIIACGSDSVDNDDLQTVEINAPSDERGWSFRKRSSRHRVLNNTVISEAPLPLNKQNPEPAAADFQVKPNLTVPEKTSVNQCMEEKTDLSDLMDSELPDSTVTREDDCRAGTTLDESSIIIIQTAIRGYMARRVLLKQKNIIKLQAAVRGHLVRMHAVGTLRCVQAIFKVQALVRARCARALAENDVNLTLVSSKREARLNGSFTHTSTEKLLSNKFARQLMESTRRTKPINIKCDPLKSDSAWKWLERWMSVSLENKEAQESGPAAERHEKENLGHHDGKGDIFPSDFYQDLKSTGVSSETSEHDDNLITYDAENLDLRLRNIDESDSRYDVKESDKEETENEKFPSEPETDAKKLSRKASNPAFIAAQSKFEELSSAATSAKLTILSNVSLGVESSPDMLSPFANQPVRFREIGLKATSISNASAVQIAGSECGTELSISSTLDSPDGSEAGASELEPKVSDATDHPRSREHLGLEANESPLLEKKPGRSHKESPRSHTIVQTSQATPSSQVSVEPKKRSESSGKSRSTSADKRSLSTPNHDSASRTSLEQSQKEHKTGKSRSFFGSAKPDHTCQEPGGSSSSISLPSYMQATESAKAKAIANGSPRSSPDVQDKDIYIKNRHPLPGINGHQGSPRVHRPLSQAKQNAKGNGIHSPQERKWKR</sequence>
<feature type="domain" description="DUF4005" evidence="6">
    <location>
        <begin position="593"/>
        <end position="646"/>
    </location>
</feature>
<dbReference type="InterPro" id="IPR000048">
    <property type="entry name" value="IQ_motif_EF-hand-BS"/>
</dbReference>
<evidence type="ECO:0000256" key="1">
    <source>
        <dbReference type="ARBA" id="ARBA00022860"/>
    </source>
</evidence>
<dbReference type="PANTHER" id="PTHR32295:SF154">
    <property type="entry name" value="PROTEIN IQ-DOMAIN 32"/>
    <property type="match status" value="1"/>
</dbReference>
<dbReference type="Pfam" id="PF00612">
    <property type="entry name" value="IQ"/>
    <property type="match status" value="2"/>
</dbReference>
<feature type="region of interest" description="Disordered" evidence="5">
    <location>
        <begin position="446"/>
        <end position="674"/>
    </location>
</feature>
<dbReference type="GO" id="GO:0005516">
    <property type="term" value="F:calmodulin binding"/>
    <property type="evidence" value="ECO:0007669"/>
    <property type="project" value="UniProtKB-KW"/>
</dbReference>
<dbReference type="OrthoDB" id="1747078at2759"/>
<evidence type="ECO:0000256" key="4">
    <source>
        <dbReference type="ARBA" id="ARBA00045534"/>
    </source>
</evidence>
<feature type="compositionally biased region" description="Polar residues" evidence="5">
    <location>
        <begin position="508"/>
        <end position="524"/>
    </location>
</feature>
<dbReference type="InterPro" id="IPR027417">
    <property type="entry name" value="P-loop_NTPase"/>
</dbReference>
<evidence type="ECO:0000313" key="7">
    <source>
        <dbReference type="EMBL" id="PIN04322.1"/>
    </source>
</evidence>
<evidence type="ECO:0000256" key="5">
    <source>
        <dbReference type="SAM" id="MobiDB-lite"/>
    </source>
</evidence>
<evidence type="ECO:0000256" key="3">
    <source>
        <dbReference type="ARBA" id="ARBA00024378"/>
    </source>
</evidence>
<comment type="caution">
    <text evidence="7">The sequence shown here is derived from an EMBL/GenBank/DDBJ whole genome shotgun (WGS) entry which is preliminary data.</text>
</comment>
<reference evidence="8" key="1">
    <citation type="journal article" date="2018" name="Gigascience">
        <title>Genome assembly of the Pink Ipe (Handroanthus impetiginosus, Bignoniaceae), a highly valued, ecologically keystone Neotropical timber forest tree.</title>
        <authorList>
            <person name="Silva-Junior O.B."/>
            <person name="Grattapaglia D."/>
            <person name="Novaes E."/>
            <person name="Collevatti R.G."/>
        </authorList>
    </citation>
    <scope>NUCLEOTIDE SEQUENCE [LARGE SCALE GENOMIC DNA]</scope>
    <source>
        <strain evidence="8">cv. UFG-1</strain>
    </source>
</reference>
<feature type="compositionally biased region" description="Basic and acidic residues" evidence="5">
    <location>
        <begin position="467"/>
        <end position="485"/>
    </location>
</feature>
<evidence type="ECO:0000313" key="8">
    <source>
        <dbReference type="Proteomes" id="UP000231279"/>
    </source>
</evidence>
<dbReference type="SMART" id="SM00015">
    <property type="entry name" value="IQ"/>
    <property type="match status" value="2"/>
</dbReference>
<proteinExistence type="inferred from homology"/>
<keyword evidence="1" id="KW-0112">Calmodulin-binding</keyword>
<accession>A0A2G9GGK4</accession>
<comment type="function">
    <text evidence="4">May be involved in cooperative interactions with calmodulins or calmodulin-like proteins. Recruits calmodulin proteins to microtubules, thus being a potential scaffold in cellular signaling and trafficking. May associate with nucleic acids and regulate gene expression at the transcriptional or post-transcriptional level.</text>
</comment>
<dbReference type="Gene3D" id="1.20.5.190">
    <property type="match status" value="1"/>
</dbReference>
<organism evidence="7 8">
    <name type="scientific">Handroanthus impetiginosus</name>
    <dbReference type="NCBI Taxonomy" id="429701"/>
    <lineage>
        <taxon>Eukaryota</taxon>
        <taxon>Viridiplantae</taxon>
        <taxon>Streptophyta</taxon>
        <taxon>Embryophyta</taxon>
        <taxon>Tracheophyta</taxon>
        <taxon>Spermatophyta</taxon>
        <taxon>Magnoliopsida</taxon>
        <taxon>eudicotyledons</taxon>
        <taxon>Gunneridae</taxon>
        <taxon>Pentapetalae</taxon>
        <taxon>asterids</taxon>
        <taxon>lamiids</taxon>
        <taxon>Lamiales</taxon>
        <taxon>Bignoniaceae</taxon>
        <taxon>Crescentiina</taxon>
        <taxon>Tabebuia alliance</taxon>
        <taxon>Handroanthus</taxon>
    </lineage>
</organism>
<comment type="similarity">
    <text evidence="2">Belongs to the IQD family.</text>
</comment>
<feature type="compositionally biased region" description="Basic and acidic residues" evidence="5">
    <location>
        <begin position="493"/>
        <end position="507"/>
    </location>
</feature>
<dbReference type="STRING" id="429701.A0A2G9GGK4"/>
<dbReference type="Proteomes" id="UP000231279">
    <property type="component" value="Unassembled WGS sequence"/>
</dbReference>
<name>A0A2G9GGK4_9LAMI</name>
<keyword evidence="8" id="KW-1185">Reference proteome</keyword>